<dbReference type="CDD" id="cd05283">
    <property type="entry name" value="CAD1"/>
    <property type="match status" value="1"/>
</dbReference>
<dbReference type="InterPro" id="IPR002328">
    <property type="entry name" value="ADH_Zn_CS"/>
</dbReference>
<protein>
    <submittedName>
        <fullName evidence="7">GroES-like protein</fullName>
    </submittedName>
</protein>
<dbReference type="InterPro" id="IPR011032">
    <property type="entry name" value="GroES-like_sf"/>
</dbReference>
<dbReference type="InterPro" id="IPR013154">
    <property type="entry name" value="ADH-like_N"/>
</dbReference>
<evidence type="ECO:0000256" key="1">
    <source>
        <dbReference type="ARBA" id="ARBA00001947"/>
    </source>
</evidence>
<gene>
    <name evidence="7" type="ORF">M501DRAFT_923737</name>
</gene>
<dbReference type="GO" id="GO:0008270">
    <property type="term" value="F:zinc ion binding"/>
    <property type="evidence" value="ECO:0007669"/>
    <property type="project" value="InterPro"/>
</dbReference>
<keyword evidence="8" id="KW-1185">Reference proteome</keyword>
<comment type="similarity">
    <text evidence="5">Belongs to the zinc-containing alcohol dehydrogenase family.</text>
</comment>
<dbReference type="EMBL" id="MU006108">
    <property type="protein sequence ID" value="KAF2835557.1"/>
    <property type="molecule type" value="Genomic_DNA"/>
</dbReference>
<dbReference type="SUPFAM" id="SSF51735">
    <property type="entry name" value="NAD(P)-binding Rossmann-fold domains"/>
    <property type="match status" value="1"/>
</dbReference>
<evidence type="ECO:0000313" key="8">
    <source>
        <dbReference type="Proteomes" id="UP000799429"/>
    </source>
</evidence>
<dbReference type="Gene3D" id="3.40.50.720">
    <property type="entry name" value="NAD(P)-binding Rossmann-like Domain"/>
    <property type="match status" value="1"/>
</dbReference>
<keyword evidence="3 5" id="KW-0862">Zinc</keyword>
<dbReference type="InterPro" id="IPR020843">
    <property type="entry name" value="ER"/>
</dbReference>
<evidence type="ECO:0000313" key="7">
    <source>
        <dbReference type="EMBL" id="KAF2835557.1"/>
    </source>
</evidence>
<accession>A0A9P4VNC8</accession>
<comment type="caution">
    <text evidence="7">The sequence shown here is derived from an EMBL/GenBank/DDBJ whole genome shotgun (WGS) entry which is preliminary data.</text>
</comment>
<dbReference type="SMART" id="SM00829">
    <property type="entry name" value="PKS_ER"/>
    <property type="match status" value="1"/>
</dbReference>
<feature type="domain" description="Enoyl reductase (ER)" evidence="6">
    <location>
        <begin position="6"/>
        <end position="321"/>
    </location>
</feature>
<dbReference type="Gene3D" id="3.90.180.10">
    <property type="entry name" value="Medium-chain alcohol dehydrogenases, catalytic domain"/>
    <property type="match status" value="1"/>
</dbReference>
<dbReference type="InterPro" id="IPR047109">
    <property type="entry name" value="CAD-like"/>
</dbReference>
<dbReference type="Pfam" id="PF00107">
    <property type="entry name" value="ADH_zinc_N"/>
    <property type="match status" value="1"/>
</dbReference>
<evidence type="ECO:0000256" key="5">
    <source>
        <dbReference type="RuleBase" id="RU361277"/>
    </source>
</evidence>
<evidence type="ECO:0000256" key="3">
    <source>
        <dbReference type="ARBA" id="ARBA00022833"/>
    </source>
</evidence>
<dbReference type="PROSITE" id="PS00065">
    <property type="entry name" value="D_2_HYDROXYACID_DH_1"/>
    <property type="match status" value="1"/>
</dbReference>
<evidence type="ECO:0000259" key="6">
    <source>
        <dbReference type="SMART" id="SM00829"/>
    </source>
</evidence>
<evidence type="ECO:0000256" key="2">
    <source>
        <dbReference type="ARBA" id="ARBA00022723"/>
    </source>
</evidence>
<dbReference type="GO" id="GO:0016616">
    <property type="term" value="F:oxidoreductase activity, acting on the CH-OH group of donors, NAD or NADP as acceptor"/>
    <property type="evidence" value="ECO:0007669"/>
    <property type="project" value="InterPro"/>
</dbReference>
<dbReference type="Pfam" id="PF08240">
    <property type="entry name" value="ADH_N"/>
    <property type="match status" value="1"/>
</dbReference>
<dbReference type="FunFam" id="3.40.50.720:FF:000022">
    <property type="entry name" value="Cinnamyl alcohol dehydrogenase"/>
    <property type="match status" value="1"/>
</dbReference>
<sequence>TVFKSSADGNLVKDTTERKTTLNSHEVGIRITHSGVCGTDLHSLGMDIVLGHEGSGIVEEIGEKVQNFKAGDHVGFGYVKDGCGHCDYCQAGSFWHCKDSRHYQKTDFDQGSFSTYAVWPETLLVHIPEGMNGEHAAPFMCGGQTVWVPLTRYGIKPSDRVGIIGIGGLGHLAIQFAHKMGLEVVVFSSTESKREEAIALGASEFYAGDSVPEKGIDYLLVTTSGHPDWAKYMSLMSPFGHIFPLLVTNEPMNFPFMPFLGKELSFHGSCSSTPQEDARMMRFAALHGIKPVIEEFPMTLEGAKQALEKLKKGKVRYRAVL</sequence>
<feature type="non-terminal residue" evidence="7">
    <location>
        <position position="1"/>
    </location>
</feature>
<feature type="non-terminal residue" evidence="7">
    <location>
        <position position="321"/>
    </location>
</feature>
<evidence type="ECO:0000256" key="4">
    <source>
        <dbReference type="ARBA" id="ARBA00023002"/>
    </source>
</evidence>
<dbReference type="OrthoDB" id="1879366at2759"/>
<keyword evidence="4" id="KW-0560">Oxidoreductase</keyword>
<dbReference type="InterPro" id="IPR029752">
    <property type="entry name" value="D-isomer_DH_CS1"/>
</dbReference>
<dbReference type="InterPro" id="IPR036291">
    <property type="entry name" value="NAD(P)-bd_dom_sf"/>
</dbReference>
<dbReference type="PROSITE" id="PS00059">
    <property type="entry name" value="ADH_ZINC"/>
    <property type="match status" value="1"/>
</dbReference>
<dbReference type="PANTHER" id="PTHR42683">
    <property type="entry name" value="ALDEHYDE REDUCTASE"/>
    <property type="match status" value="1"/>
</dbReference>
<name>A0A9P4VNC8_9PEZI</name>
<dbReference type="Proteomes" id="UP000799429">
    <property type="component" value="Unassembled WGS sequence"/>
</dbReference>
<dbReference type="InterPro" id="IPR013149">
    <property type="entry name" value="ADH-like_C"/>
</dbReference>
<proteinExistence type="inferred from homology"/>
<organism evidence="7 8">
    <name type="scientific">Patellaria atrata CBS 101060</name>
    <dbReference type="NCBI Taxonomy" id="1346257"/>
    <lineage>
        <taxon>Eukaryota</taxon>
        <taxon>Fungi</taxon>
        <taxon>Dikarya</taxon>
        <taxon>Ascomycota</taxon>
        <taxon>Pezizomycotina</taxon>
        <taxon>Dothideomycetes</taxon>
        <taxon>Dothideomycetes incertae sedis</taxon>
        <taxon>Patellariales</taxon>
        <taxon>Patellariaceae</taxon>
        <taxon>Patellaria</taxon>
    </lineage>
</organism>
<dbReference type="AlphaFoldDB" id="A0A9P4VNC8"/>
<comment type="cofactor">
    <cofactor evidence="1 5">
        <name>Zn(2+)</name>
        <dbReference type="ChEBI" id="CHEBI:29105"/>
    </cofactor>
</comment>
<keyword evidence="2 5" id="KW-0479">Metal-binding</keyword>
<dbReference type="SUPFAM" id="SSF50129">
    <property type="entry name" value="GroES-like"/>
    <property type="match status" value="1"/>
</dbReference>
<reference evidence="7" key="1">
    <citation type="journal article" date="2020" name="Stud. Mycol.">
        <title>101 Dothideomycetes genomes: a test case for predicting lifestyles and emergence of pathogens.</title>
        <authorList>
            <person name="Haridas S."/>
            <person name="Albert R."/>
            <person name="Binder M."/>
            <person name="Bloem J."/>
            <person name="Labutti K."/>
            <person name="Salamov A."/>
            <person name="Andreopoulos B."/>
            <person name="Baker S."/>
            <person name="Barry K."/>
            <person name="Bills G."/>
            <person name="Bluhm B."/>
            <person name="Cannon C."/>
            <person name="Castanera R."/>
            <person name="Culley D."/>
            <person name="Daum C."/>
            <person name="Ezra D."/>
            <person name="Gonzalez J."/>
            <person name="Henrissat B."/>
            <person name="Kuo A."/>
            <person name="Liang C."/>
            <person name="Lipzen A."/>
            <person name="Lutzoni F."/>
            <person name="Magnuson J."/>
            <person name="Mondo S."/>
            <person name="Nolan M."/>
            <person name="Ohm R."/>
            <person name="Pangilinan J."/>
            <person name="Park H.-J."/>
            <person name="Ramirez L."/>
            <person name="Alfaro M."/>
            <person name="Sun H."/>
            <person name="Tritt A."/>
            <person name="Yoshinaga Y."/>
            <person name="Zwiers L.-H."/>
            <person name="Turgeon B."/>
            <person name="Goodwin S."/>
            <person name="Spatafora J."/>
            <person name="Crous P."/>
            <person name="Grigoriev I."/>
        </authorList>
    </citation>
    <scope>NUCLEOTIDE SEQUENCE</scope>
    <source>
        <strain evidence="7">CBS 101060</strain>
    </source>
</reference>